<dbReference type="EMBL" id="GBRH01188509">
    <property type="protein sequence ID" value="JAE09387.1"/>
    <property type="molecule type" value="Transcribed_RNA"/>
</dbReference>
<proteinExistence type="predicted"/>
<protein>
    <submittedName>
        <fullName evidence="1">Uncharacterized protein</fullName>
    </submittedName>
</protein>
<sequence>MIVVDHFSLESANLSLGFLYTLFYRQVLTRKNVML</sequence>
<organism evidence="1">
    <name type="scientific">Arundo donax</name>
    <name type="common">Giant reed</name>
    <name type="synonym">Donax arundinaceus</name>
    <dbReference type="NCBI Taxonomy" id="35708"/>
    <lineage>
        <taxon>Eukaryota</taxon>
        <taxon>Viridiplantae</taxon>
        <taxon>Streptophyta</taxon>
        <taxon>Embryophyta</taxon>
        <taxon>Tracheophyta</taxon>
        <taxon>Spermatophyta</taxon>
        <taxon>Magnoliopsida</taxon>
        <taxon>Liliopsida</taxon>
        <taxon>Poales</taxon>
        <taxon>Poaceae</taxon>
        <taxon>PACMAD clade</taxon>
        <taxon>Arundinoideae</taxon>
        <taxon>Arundineae</taxon>
        <taxon>Arundo</taxon>
    </lineage>
</organism>
<accession>A0A0A9FAL6</accession>
<reference evidence="1" key="2">
    <citation type="journal article" date="2015" name="Data Brief">
        <title>Shoot transcriptome of the giant reed, Arundo donax.</title>
        <authorList>
            <person name="Barrero R.A."/>
            <person name="Guerrero F.D."/>
            <person name="Moolhuijzen P."/>
            <person name="Goolsby J.A."/>
            <person name="Tidwell J."/>
            <person name="Bellgard S.E."/>
            <person name="Bellgard M.I."/>
        </authorList>
    </citation>
    <scope>NUCLEOTIDE SEQUENCE</scope>
    <source>
        <tissue evidence="1">Shoot tissue taken approximately 20 cm above the soil surface</tissue>
    </source>
</reference>
<dbReference type="AlphaFoldDB" id="A0A0A9FAL6"/>
<reference evidence="1" key="1">
    <citation type="submission" date="2014-09" db="EMBL/GenBank/DDBJ databases">
        <authorList>
            <person name="Magalhaes I.L.F."/>
            <person name="Oliveira U."/>
            <person name="Santos F.R."/>
            <person name="Vidigal T.H.D.A."/>
            <person name="Brescovit A.D."/>
            <person name="Santos A.J."/>
        </authorList>
    </citation>
    <scope>NUCLEOTIDE SEQUENCE</scope>
    <source>
        <tissue evidence="1">Shoot tissue taken approximately 20 cm above the soil surface</tissue>
    </source>
</reference>
<evidence type="ECO:0000313" key="1">
    <source>
        <dbReference type="EMBL" id="JAE09387.1"/>
    </source>
</evidence>
<name>A0A0A9FAL6_ARUDO</name>